<dbReference type="InterPro" id="IPR036661">
    <property type="entry name" value="Luciferase-like_sf"/>
</dbReference>
<dbReference type="PANTHER" id="PTHR30137:SF8">
    <property type="entry name" value="BLR5498 PROTEIN"/>
    <property type="match status" value="1"/>
</dbReference>
<dbReference type="GO" id="GO:0016705">
    <property type="term" value="F:oxidoreductase activity, acting on paired donors, with incorporation or reduction of molecular oxygen"/>
    <property type="evidence" value="ECO:0007669"/>
    <property type="project" value="InterPro"/>
</dbReference>
<sequence>MKLDIFTEMQSPRPWSEDHEHRIIQNTLEQAKLADRLGYGCWWQVEHHTGEEFSYSSAPELMLTAIAQHTKAIRLGHSSVLAPFNFNHPIRVAERAAFLDHLSGGRLELGLARSTIPEWRTFNIPPDRTRAQMQQTFEMLPKMWTQERFSWKSDELDIRNVPIVPKPYQKPHPPLWQACSSLASFEQAGRNGVGALGVTLWAPPEQVKEWIGIYREAIRRCERPVGAFVNDQVAFFTFVHCAETDRQAMENGAAAAAAWYTNGSFTFFEAKEHFLKTFAEEQALLNDPAGGGLTGQFLRERAGKSPATTRAQAIIARIMQGEEVPNEEVFEGLREQDSLIVGSPETCLRKMRVYQELGIDRLMCFQQVGRLPHEAVMDSMRRVGALIPELDRA</sequence>
<evidence type="ECO:0000313" key="4">
    <source>
        <dbReference type="EMBL" id="AUX24069.1"/>
    </source>
</evidence>
<reference evidence="4 5" key="1">
    <citation type="submission" date="2015-09" db="EMBL/GenBank/DDBJ databases">
        <title>Sorangium comparison.</title>
        <authorList>
            <person name="Zaburannyi N."/>
            <person name="Bunk B."/>
            <person name="Overmann J."/>
            <person name="Mueller R."/>
        </authorList>
    </citation>
    <scope>NUCLEOTIDE SEQUENCE [LARGE SCALE GENOMIC DNA]</scope>
    <source>
        <strain evidence="4 5">So ceGT47</strain>
    </source>
</reference>
<organism evidence="4 5">
    <name type="scientific">Sorangium cellulosum</name>
    <name type="common">Polyangium cellulosum</name>
    <dbReference type="NCBI Taxonomy" id="56"/>
    <lineage>
        <taxon>Bacteria</taxon>
        <taxon>Pseudomonadati</taxon>
        <taxon>Myxococcota</taxon>
        <taxon>Polyangia</taxon>
        <taxon>Polyangiales</taxon>
        <taxon>Polyangiaceae</taxon>
        <taxon>Sorangium</taxon>
    </lineage>
</organism>
<evidence type="ECO:0000259" key="3">
    <source>
        <dbReference type="Pfam" id="PF00296"/>
    </source>
</evidence>
<dbReference type="GO" id="GO:0004497">
    <property type="term" value="F:monooxygenase activity"/>
    <property type="evidence" value="ECO:0007669"/>
    <property type="project" value="UniProtKB-KW"/>
</dbReference>
<evidence type="ECO:0000256" key="1">
    <source>
        <dbReference type="ARBA" id="ARBA00023002"/>
    </source>
</evidence>
<dbReference type="InterPro" id="IPR011251">
    <property type="entry name" value="Luciferase-like_dom"/>
</dbReference>
<dbReference type="EMBL" id="CP012670">
    <property type="protein sequence ID" value="AUX24069.1"/>
    <property type="molecule type" value="Genomic_DNA"/>
</dbReference>
<dbReference type="PANTHER" id="PTHR30137">
    <property type="entry name" value="LUCIFERASE-LIKE MONOOXYGENASE"/>
    <property type="match status" value="1"/>
</dbReference>
<dbReference type="AlphaFoldDB" id="A0A4P2Q429"/>
<accession>A0A4P2Q429</accession>
<dbReference type="Pfam" id="PF00296">
    <property type="entry name" value="Bac_luciferase"/>
    <property type="match status" value="1"/>
</dbReference>
<dbReference type="GO" id="GO:0005829">
    <property type="term" value="C:cytosol"/>
    <property type="evidence" value="ECO:0007669"/>
    <property type="project" value="TreeGrafter"/>
</dbReference>
<keyword evidence="2" id="KW-0503">Monooxygenase</keyword>
<evidence type="ECO:0000256" key="2">
    <source>
        <dbReference type="ARBA" id="ARBA00023033"/>
    </source>
</evidence>
<dbReference type="Proteomes" id="UP000295781">
    <property type="component" value="Chromosome"/>
</dbReference>
<name>A0A4P2Q429_SORCE</name>
<feature type="domain" description="Luciferase-like" evidence="3">
    <location>
        <begin position="16"/>
        <end position="361"/>
    </location>
</feature>
<dbReference type="RefSeq" id="WP_129349685.1">
    <property type="nucleotide sequence ID" value="NZ_CP012670.1"/>
</dbReference>
<dbReference type="OrthoDB" id="8477406at2"/>
<keyword evidence="1" id="KW-0560">Oxidoreductase</keyword>
<evidence type="ECO:0000313" key="5">
    <source>
        <dbReference type="Proteomes" id="UP000295781"/>
    </source>
</evidence>
<dbReference type="InterPro" id="IPR050766">
    <property type="entry name" value="Bact_Lucif_Oxidored"/>
</dbReference>
<dbReference type="Gene3D" id="3.20.20.30">
    <property type="entry name" value="Luciferase-like domain"/>
    <property type="match status" value="1"/>
</dbReference>
<gene>
    <name evidence="4" type="ORF">SOCEGT47_046020</name>
</gene>
<dbReference type="SUPFAM" id="SSF51679">
    <property type="entry name" value="Bacterial luciferase-like"/>
    <property type="match status" value="1"/>
</dbReference>
<proteinExistence type="predicted"/>
<protein>
    <submittedName>
        <fullName evidence="4">Luciferase</fullName>
    </submittedName>
</protein>